<keyword evidence="3" id="KW-0472">Membrane</keyword>
<dbReference type="GO" id="GO:0009271">
    <property type="term" value="P:phage shock"/>
    <property type="evidence" value="ECO:0007669"/>
    <property type="project" value="InterPro"/>
</dbReference>
<feature type="region of interest" description="Disordered" evidence="2">
    <location>
        <begin position="79"/>
        <end position="107"/>
    </location>
</feature>
<keyword evidence="3" id="KW-1133">Transmembrane helix</keyword>
<organism evidence="4 5">
    <name type="scientific">Sphingomonas palmae</name>
    <dbReference type="NCBI Taxonomy" id="1855283"/>
    <lineage>
        <taxon>Bacteria</taxon>
        <taxon>Pseudomonadati</taxon>
        <taxon>Pseudomonadota</taxon>
        <taxon>Alphaproteobacteria</taxon>
        <taxon>Sphingomonadales</taxon>
        <taxon>Sphingomonadaceae</taxon>
        <taxon>Sphingomonas</taxon>
    </lineage>
</organism>
<feature type="transmembrane region" description="Helical" evidence="3">
    <location>
        <begin position="6"/>
        <end position="26"/>
    </location>
</feature>
<protein>
    <submittedName>
        <fullName evidence="4">Phage shock protein B</fullName>
    </submittedName>
</protein>
<evidence type="ECO:0000313" key="4">
    <source>
        <dbReference type="EMBL" id="SEK59547.1"/>
    </source>
</evidence>
<evidence type="ECO:0000256" key="1">
    <source>
        <dbReference type="SAM" id="Coils"/>
    </source>
</evidence>
<dbReference type="RefSeq" id="WP_093003309.1">
    <property type="nucleotide sequence ID" value="NZ_FNZZ01000001.1"/>
</dbReference>
<proteinExistence type="predicted"/>
<dbReference type="EMBL" id="FNZZ01000001">
    <property type="protein sequence ID" value="SEK59547.1"/>
    <property type="molecule type" value="Genomic_DNA"/>
</dbReference>
<keyword evidence="5" id="KW-1185">Reference proteome</keyword>
<evidence type="ECO:0000313" key="5">
    <source>
        <dbReference type="Proteomes" id="UP000199214"/>
    </source>
</evidence>
<evidence type="ECO:0000256" key="3">
    <source>
        <dbReference type="SAM" id="Phobius"/>
    </source>
</evidence>
<dbReference type="AlphaFoldDB" id="A0A1H7ICT5"/>
<feature type="compositionally biased region" description="Basic and acidic residues" evidence="2">
    <location>
        <begin position="80"/>
        <end position="107"/>
    </location>
</feature>
<name>A0A1H7ICT5_9SPHN</name>
<dbReference type="OrthoDB" id="7365677at2"/>
<evidence type="ECO:0000256" key="2">
    <source>
        <dbReference type="SAM" id="MobiDB-lite"/>
    </source>
</evidence>
<dbReference type="NCBIfam" id="TIGR02976">
    <property type="entry name" value="phageshock_pspB"/>
    <property type="match status" value="1"/>
</dbReference>
<dbReference type="GO" id="GO:0006355">
    <property type="term" value="P:regulation of DNA-templated transcription"/>
    <property type="evidence" value="ECO:0007669"/>
    <property type="project" value="InterPro"/>
</dbReference>
<feature type="coiled-coil region" evidence="1">
    <location>
        <begin position="36"/>
        <end position="63"/>
    </location>
</feature>
<sequence>MEDILTPVFVCAILFIGLPWLIFHYVTKWKTAPRITDEDERLLDEMYNLARRLEERVNTVERIVAADNPDFRPGLADYRNQPDYRLEGGDARFDTSRQQRPSFERRN</sequence>
<accession>A0A1H7ICT5</accession>
<keyword evidence="1" id="KW-0175">Coiled coil</keyword>
<dbReference type="Proteomes" id="UP000199214">
    <property type="component" value="Unassembled WGS sequence"/>
</dbReference>
<reference evidence="5" key="1">
    <citation type="submission" date="2016-10" db="EMBL/GenBank/DDBJ databases">
        <authorList>
            <person name="Varghese N."/>
            <person name="Submissions S."/>
        </authorList>
    </citation>
    <scope>NUCLEOTIDE SEQUENCE [LARGE SCALE GENOMIC DNA]</scope>
    <source>
        <strain evidence="5">JS21-1</strain>
    </source>
</reference>
<dbReference type="STRING" id="1855283.SAMN05216382_0721"/>
<dbReference type="InterPro" id="IPR009554">
    <property type="entry name" value="Phageshock_PspB"/>
</dbReference>
<keyword evidence="3" id="KW-0812">Transmembrane</keyword>
<dbReference type="Pfam" id="PF06667">
    <property type="entry name" value="PspB"/>
    <property type="match status" value="1"/>
</dbReference>
<gene>
    <name evidence="4" type="ORF">SAMN05216382_0721</name>
</gene>